<dbReference type="PANTHER" id="PTHR37984">
    <property type="entry name" value="PROTEIN CBG26694"/>
    <property type="match status" value="1"/>
</dbReference>
<evidence type="ECO:0008006" key="4">
    <source>
        <dbReference type="Google" id="ProtNLM"/>
    </source>
</evidence>
<evidence type="ECO:0000313" key="3">
    <source>
        <dbReference type="Proteomes" id="UP000271974"/>
    </source>
</evidence>
<proteinExistence type="predicted"/>
<sequence length="241" mass="27935">MLKRLCNEKPKQWHRYINALLFAYREVPQESTHFAPFELMYGRTVRGPIHILRKLWTQDIDEPEVKSSYQYVLDLRERLTDTLELAKKQLESSQARQKKHFDKKTKSRCFRPGDKVLVLLPTDTNKLLVQWKGPYDIIKSVGLNDYKVKINGKEKTLHANLLKKYLSRNDETCSTVLDVSSHIRDDLNVPSCVAVVEDYDYDADNDQDNPADGEQGSEDLPEIGTWGQKEDAADVKSSRRH</sequence>
<comment type="caution">
    <text evidence="2">The sequence shown here is derived from an EMBL/GenBank/DDBJ whole genome shotgun (WGS) entry which is preliminary data.</text>
</comment>
<dbReference type="InterPro" id="IPR036397">
    <property type="entry name" value="RNaseH_sf"/>
</dbReference>
<dbReference type="OrthoDB" id="10066265at2759"/>
<dbReference type="Proteomes" id="UP000271974">
    <property type="component" value="Unassembled WGS sequence"/>
</dbReference>
<dbReference type="InterPro" id="IPR050951">
    <property type="entry name" value="Retrovirus_Pol_polyprotein"/>
</dbReference>
<gene>
    <name evidence="2" type="ORF">EGW08_017387</name>
</gene>
<evidence type="ECO:0000313" key="2">
    <source>
        <dbReference type="EMBL" id="RUS74830.1"/>
    </source>
</evidence>
<evidence type="ECO:0000256" key="1">
    <source>
        <dbReference type="SAM" id="MobiDB-lite"/>
    </source>
</evidence>
<dbReference type="STRING" id="188477.A0A433SZX2"/>
<dbReference type="GO" id="GO:0003676">
    <property type="term" value="F:nucleic acid binding"/>
    <property type="evidence" value="ECO:0007669"/>
    <property type="project" value="InterPro"/>
</dbReference>
<organism evidence="2 3">
    <name type="scientific">Elysia chlorotica</name>
    <name type="common">Eastern emerald elysia</name>
    <name type="synonym">Sea slug</name>
    <dbReference type="NCBI Taxonomy" id="188477"/>
    <lineage>
        <taxon>Eukaryota</taxon>
        <taxon>Metazoa</taxon>
        <taxon>Spiralia</taxon>
        <taxon>Lophotrochozoa</taxon>
        <taxon>Mollusca</taxon>
        <taxon>Gastropoda</taxon>
        <taxon>Heterobranchia</taxon>
        <taxon>Euthyneura</taxon>
        <taxon>Panpulmonata</taxon>
        <taxon>Sacoglossa</taxon>
        <taxon>Placobranchoidea</taxon>
        <taxon>Plakobranchidae</taxon>
        <taxon>Elysia</taxon>
    </lineage>
</organism>
<feature type="compositionally biased region" description="Basic and acidic residues" evidence="1">
    <location>
        <begin position="228"/>
        <end position="241"/>
    </location>
</feature>
<name>A0A433SZX2_ELYCH</name>
<dbReference type="Gene3D" id="3.30.420.10">
    <property type="entry name" value="Ribonuclease H-like superfamily/Ribonuclease H"/>
    <property type="match status" value="1"/>
</dbReference>
<dbReference type="AlphaFoldDB" id="A0A433SZX2"/>
<dbReference type="PANTHER" id="PTHR37984:SF15">
    <property type="entry name" value="INTEGRASE CATALYTIC DOMAIN-CONTAINING PROTEIN"/>
    <property type="match status" value="1"/>
</dbReference>
<protein>
    <recommendedName>
        <fullName evidence="4">Integrase zinc-binding domain-containing protein</fullName>
    </recommendedName>
</protein>
<reference evidence="2 3" key="1">
    <citation type="submission" date="2019-01" db="EMBL/GenBank/DDBJ databases">
        <title>A draft genome assembly of the solar-powered sea slug Elysia chlorotica.</title>
        <authorList>
            <person name="Cai H."/>
            <person name="Li Q."/>
            <person name="Fang X."/>
            <person name="Li J."/>
            <person name="Curtis N.E."/>
            <person name="Altenburger A."/>
            <person name="Shibata T."/>
            <person name="Feng M."/>
            <person name="Maeda T."/>
            <person name="Schwartz J.A."/>
            <person name="Shigenobu S."/>
            <person name="Lundholm N."/>
            <person name="Nishiyama T."/>
            <person name="Yang H."/>
            <person name="Hasebe M."/>
            <person name="Li S."/>
            <person name="Pierce S.K."/>
            <person name="Wang J."/>
        </authorList>
    </citation>
    <scope>NUCLEOTIDE SEQUENCE [LARGE SCALE GENOMIC DNA]</scope>
    <source>
        <strain evidence="2">EC2010</strain>
        <tissue evidence="2">Whole organism of an adult</tissue>
    </source>
</reference>
<feature type="compositionally biased region" description="Acidic residues" evidence="1">
    <location>
        <begin position="202"/>
        <end position="221"/>
    </location>
</feature>
<keyword evidence="3" id="KW-1185">Reference proteome</keyword>
<feature type="region of interest" description="Disordered" evidence="1">
    <location>
        <begin position="202"/>
        <end position="241"/>
    </location>
</feature>
<dbReference type="EMBL" id="RQTK01000794">
    <property type="protein sequence ID" value="RUS74830.1"/>
    <property type="molecule type" value="Genomic_DNA"/>
</dbReference>
<accession>A0A433SZX2</accession>